<keyword evidence="4" id="KW-1185">Reference proteome</keyword>
<proteinExistence type="predicted"/>
<evidence type="ECO:0000256" key="1">
    <source>
        <dbReference type="SAM" id="MobiDB-lite"/>
    </source>
</evidence>
<dbReference type="EMBL" id="GG671811">
    <property type="protein sequence ID" value="EER18474.1"/>
    <property type="molecule type" value="Genomic_DNA"/>
</dbReference>
<feature type="transmembrane region" description="Helical" evidence="2">
    <location>
        <begin position="41"/>
        <end position="62"/>
    </location>
</feature>
<keyword evidence="2" id="KW-1133">Transmembrane helix</keyword>
<reference evidence="3 4" key="1">
    <citation type="submission" date="2008-07" db="EMBL/GenBank/DDBJ databases">
        <authorList>
            <person name="El-Sayed N."/>
            <person name="Caler E."/>
            <person name="Inman J."/>
            <person name="Amedeo P."/>
            <person name="Hass B."/>
            <person name="Wortman J."/>
        </authorList>
    </citation>
    <scope>NUCLEOTIDE SEQUENCE [LARGE SCALE GENOMIC DNA]</scope>
    <source>
        <strain evidence="4">ATCC 50983 / TXsc</strain>
    </source>
</reference>
<accession>C5KBE8</accession>
<feature type="region of interest" description="Disordered" evidence="1">
    <location>
        <begin position="105"/>
        <end position="142"/>
    </location>
</feature>
<gene>
    <name evidence="3" type="ORF">Pmar_PMAR005418</name>
</gene>
<protein>
    <submittedName>
        <fullName evidence="3">Uncharacterized protein</fullName>
    </submittedName>
</protein>
<evidence type="ECO:0000313" key="4">
    <source>
        <dbReference type="Proteomes" id="UP000007800"/>
    </source>
</evidence>
<organism evidence="4">
    <name type="scientific">Perkinsus marinus (strain ATCC 50983 / TXsc)</name>
    <dbReference type="NCBI Taxonomy" id="423536"/>
    <lineage>
        <taxon>Eukaryota</taxon>
        <taxon>Sar</taxon>
        <taxon>Alveolata</taxon>
        <taxon>Perkinsozoa</taxon>
        <taxon>Perkinsea</taxon>
        <taxon>Perkinsida</taxon>
        <taxon>Perkinsidae</taxon>
        <taxon>Perkinsus</taxon>
    </lineage>
</organism>
<sequence length="298" mass="32101">MESVDDAASDGIPWIRLQPARITYVKFGTLAEKRLDAWQHWAALTLSSLAIMVVAAHFVVCFRGIYSKGAAAGSGDLIALQQQLNSVHHTARTYGLPIDEGHPLHSLIASDKGPSSPTKGSPLRGFGNKRGLNGGRDSGPRQQLQFDRFVVRGANPSSFSADGGHHPGLHSGFASKPLSAGASSRVGPPRGYHIVNKWGRGGRHNPGWIGGYYRPSYAMKDMFDLASGDDDDDNGEERGTAAGEVYYGLDGRARVVQYPQTLMVPEDDETPEEFAARQKSRRAYEHSSGAGGSALSRR</sequence>
<dbReference type="OrthoDB" id="10523788at2759"/>
<name>C5KBE8_PERM5</name>
<feature type="region of interest" description="Disordered" evidence="1">
    <location>
        <begin position="261"/>
        <end position="298"/>
    </location>
</feature>
<evidence type="ECO:0000313" key="3">
    <source>
        <dbReference type="EMBL" id="EER18474.1"/>
    </source>
</evidence>
<dbReference type="AlphaFoldDB" id="C5KBE8"/>
<keyword evidence="2" id="KW-0472">Membrane</keyword>
<dbReference type="RefSeq" id="XP_002786678.1">
    <property type="nucleotide sequence ID" value="XM_002786632.1"/>
</dbReference>
<dbReference type="Proteomes" id="UP000007800">
    <property type="component" value="Unassembled WGS sequence"/>
</dbReference>
<dbReference type="InParanoid" id="C5KBE8"/>
<keyword evidence="2" id="KW-0812">Transmembrane</keyword>
<dbReference type="GeneID" id="9049356"/>
<evidence type="ECO:0000256" key="2">
    <source>
        <dbReference type="SAM" id="Phobius"/>
    </source>
</evidence>